<organism evidence="5 6">
    <name type="scientific">Artemisia annua</name>
    <name type="common">Sweet wormwood</name>
    <dbReference type="NCBI Taxonomy" id="35608"/>
    <lineage>
        <taxon>Eukaryota</taxon>
        <taxon>Viridiplantae</taxon>
        <taxon>Streptophyta</taxon>
        <taxon>Embryophyta</taxon>
        <taxon>Tracheophyta</taxon>
        <taxon>Spermatophyta</taxon>
        <taxon>Magnoliopsida</taxon>
        <taxon>eudicotyledons</taxon>
        <taxon>Gunneridae</taxon>
        <taxon>Pentapetalae</taxon>
        <taxon>asterids</taxon>
        <taxon>campanulids</taxon>
        <taxon>Asterales</taxon>
        <taxon>Asteraceae</taxon>
        <taxon>Asteroideae</taxon>
        <taxon>Anthemideae</taxon>
        <taxon>Artemisiinae</taxon>
        <taxon>Artemisia</taxon>
    </lineage>
</organism>
<keyword evidence="2 3" id="KW-0808">Transferase</keyword>
<dbReference type="Proteomes" id="UP000245207">
    <property type="component" value="Unassembled WGS sequence"/>
</dbReference>
<dbReference type="EMBL" id="PKPP01009179">
    <property type="protein sequence ID" value="PWA48876.1"/>
    <property type="molecule type" value="Genomic_DNA"/>
</dbReference>
<comment type="caution">
    <text evidence="5">The sequence shown here is derived from an EMBL/GenBank/DDBJ whole genome shotgun (WGS) entry which is preliminary data.</text>
</comment>
<feature type="domain" description="Sulfotransferase" evidence="4">
    <location>
        <begin position="50"/>
        <end position="291"/>
    </location>
</feature>
<dbReference type="OrthoDB" id="205623at2759"/>
<dbReference type="EC" id="2.8.2.-" evidence="3"/>
<accession>A0A2U1LIQ6</accession>
<sequence>MEEIVKTLPQHTSSWSKGRLTYCMYEGFWMTKRFHEGVTNLAQQSYKAQPNDVFLCSSPKTGTTWLKALALAIVTRNKFDESNSPLLRTTPHDFLRHLEVDPKQSEENQKNSFFPLVATHLPYALMPKSFVTSNCKIVYIYRNIKDVVVSHYHFEREKIKLSVEDAPFEEAFHEFCQASLERPGTILFLKYEDLKRDPMSHVKTLVEFLGYPFTREEENAGVIENVINLCSFKNLSNLEVNKTGSFLALNTMVENRTFFWKATDGDWENYFTDEMKEKIDKLIYQKMSGTGLILT</sequence>
<proteinExistence type="inferred from homology"/>
<dbReference type="InterPro" id="IPR000863">
    <property type="entry name" value="Sulfotransferase_dom"/>
</dbReference>
<gene>
    <name evidence="5" type="ORF">CTI12_AA487100</name>
</gene>
<evidence type="ECO:0000256" key="1">
    <source>
        <dbReference type="ARBA" id="ARBA00005771"/>
    </source>
</evidence>
<name>A0A2U1LIQ6_ARTAN</name>
<dbReference type="SUPFAM" id="SSF52540">
    <property type="entry name" value="P-loop containing nucleoside triphosphate hydrolases"/>
    <property type="match status" value="1"/>
</dbReference>
<dbReference type="GO" id="GO:0008146">
    <property type="term" value="F:sulfotransferase activity"/>
    <property type="evidence" value="ECO:0007669"/>
    <property type="project" value="InterPro"/>
</dbReference>
<dbReference type="Pfam" id="PF00685">
    <property type="entry name" value="Sulfotransfer_1"/>
    <property type="match status" value="1"/>
</dbReference>
<evidence type="ECO:0000256" key="2">
    <source>
        <dbReference type="ARBA" id="ARBA00022679"/>
    </source>
</evidence>
<reference evidence="5 6" key="1">
    <citation type="journal article" date="2018" name="Mol. Plant">
        <title>The genome of Artemisia annua provides insight into the evolution of Asteraceae family and artemisinin biosynthesis.</title>
        <authorList>
            <person name="Shen Q."/>
            <person name="Zhang L."/>
            <person name="Liao Z."/>
            <person name="Wang S."/>
            <person name="Yan T."/>
            <person name="Shi P."/>
            <person name="Liu M."/>
            <person name="Fu X."/>
            <person name="Pan Q."/>
            <person name="Wang Y."/>
            <person name="Lv Z."/>
            <person name="Lu X."/>
            <person name="Zhang F."/>
            <person name="Jiang W."/>
            <person name="Ma Y."/>
            <person name="Chen M."/>
            <person name="Hao X."/>
            <person name="Li L."/>
            <person name="Tang Y."/>
            <person name="Lv G."/>
            <person name="Zhou Y."/>
            <person name="Sun X."/>
            <person name="Brodelius P.E."/>
            <person name="Rose J.K.C."/>
            <person name="Tang K."/>
        </authorList>
    </citation>
    <scope>NUCLEOTIDE SEQUENCE [LARGE SCALE GENOMIC DNA]</scope>
    <source>
        <strain evidence="6">cv. Huhao1</strain>
        <tissue evidence="5">Leaf</tissue>
    </source>
</reference>
<keyword evidence="6" id="KW-1185">Reference proteome</keyword>
<evidence type="ECO:0000313" key="5">
    <source>
        <dbReference type="EMBL" id="PWA48876.1"/>
    </source>
</evidence>
<evidence type="ECO:0000313" key="6">
    <source>
        <dbReference type="Proteomes" id="UP000245207"/>
    </source>
</evidence>
<dbReference type="AlphaFoldDB" id="A0A2U1LIQ6"/>
<dbReference type="STRING" id="35608.A0A2U1LIQ6"/>
<evidence type="ECO:0000259" key="4">
    <source>
        <dbReference type="Pfam" id="PF00685"/>
    </source>
</evidence>
<comment type="similarity">
    <text evidence="1 3">Belongs to the sulfotransferase 1 family.</text>
</comment>
<dbReference type="InterPro" id="IPR027417">
    <property type="entry name" value="P-loop_NTPase"/>
</dbReference>
<evidence type="ECO:0000256" key="3">
    <source>
        <dbReference type="RuleBase" id="RU361155"/>
    </source>
</evidence>
<protein>
    <recommendedName>
        <fullName evidence="3">Sulfotransferase</fullName>
        <ecNumber evidence="3">2.8.2.-</ecNumber>
    </recommendedName>
</protein>
<dbReference type="Gene3D" id="3.40.50.300">
    <property type="entry name" value="P-loop containing nucleotide triphosphate hydrolases"/>
    <property type="match status" value="1"/>
</dbReference>
<dbReference type="PANTHER" id="PTHR11783">
    <property type="entry name" value="SULFOTRANSFERASE SULT"/>
    <property type="match status" value="1"/>
</dbReference>